<keyword evidence="2" id="KW-0507">mRNA processing</keyword>
<dbReference type="GO" id="GO:0003723">
    <property type="term" value="F:RNA binding"/>
    <property type="evidence" value="ECO:0007669"/>
    <property type="project" value="InterPro"/>
</dbReference>
<keyword evidence="4" id="KW-0677">Repeat</keyword>
<dbReference type="GO" id="GO:0071004">
    <property type="term" value="C:U2-type prespliceosome"/>
    <property type="evidence" value="ECO:0007669"/>
    <property type="project" value="TreeGrafter"/>
</dbReference>
<gene>
    <name evidence="9" type="ORF">EJ05DRAFT_538687</name>
</gene>
<dbReference type="GeneID" id="54490527"/>
<feature type="compositionally biased region" description="Polar residues" evidence="7">
    <location>
        <begin position="1"/>
        <end position="10"/>
    </location>
</feature>
<evidence type="ECO:0000256" key="5">
    <source>
        <dbReference type="ARBA" id="ARBA00023187"/>
    </source>
</evidence>
<evidence type="ECO:0000256" key="4">
    <source>
        <dbReference type="ARBA" id="ARBA00022737"/>
    </source>
</evidence>
<evidence type="ECO:0000259" key="8">
    <source>
        <dbReference type="PROSITE" id="PS50128"/>
    </source>
</evidence>
<organism evidence="9 10">
    <name type="scientific">Pseudovirgaria hyperparasitica</name>
    <dbReference type="NCBI Taxonomy" id="470096"/>
    <lineage>
        <taxon>Eukaryota</taxon>
        <taxon>Fungi</taxon>
        <taxon>Dikarya</taxon>
        <taxon>Ascomycota</taxon>
        <taxon>Pezizomycotina</taxon>
        <taxon>Dothideomycetes</taxon>
        <taxon>Dothideomycetes incertae sedis</taxon>
        <taxon>Acrospermales</taxon>
        <taxon>Acrospermaceae</taxon>
        <taxon>Pseudovirgaria</taxon>
    </lineage>
</organism>
<keyword evidence="5" id="KW-0508">mRNA splicing</keyword>
<sequence length="536" mass="60988">MAPPTMTSLDDVSKPPPGVVQPPKEIRSIIERTAGYTARNGAAFEERIRAKESANAKFSFLNEVDEYHSYYQWRLSEIKQGRGTDVAAGRVGENGTGPKGPEKPKGPPEPPEFQFSARMPTISAQDLEVLRLTALFVAKNGRSWMTALSQRESGNYQFDFLRPNHSFYQYFSRLVDQYSDLIYQSSADGGRKEKARIQQLKLNQTDRHQILDRAKNRAAYQKYVETQKAKKEEEEEKEKVAYAQIDWHDFAVVEEVLFTDADESAELPPPTSMNDLQSASLEQKASMTLQPANMRIEEAMPTDDMFQYPAPPVQAPMQPPAPYGIPGMQPTPMTGIQPSPMPMHAPQIPVGYNSIQQPPEEDEEERRIRERVENRERAQQAQASARGQGQGQIKVRTDYVPAFQQKKEQTAKSMCPVCKQLVANNEFDEHVRIEMLDPYWREQKAKAESRYSTTNLNTSDVANNLKRLASQRSDLFDPVTGQQYSEEEQAKRRKQATFQYDGTPETRDAMRNQSVTQSMKVEEQLKQLNAKYKQSG</sequence>
<dbReference type="PANTHER" id="PTHR15316">
    <property type="entry name" value="SPLICEOSOME ASSOCIATED PROTEIN 114/SWAP SPLICING FACTOR-RELATED"/>
    <property type="match status" value="1"/>
</dbReference>
<dbReference type="GO" id="GO:0000381">
    <property type="term" value="P:regulation of alternative mRNA splicing, via spliceosome"/>
    <property type="evidence" value="ECO:0007669"/>
    <property type="project" value="TreeGrafter"/>
</dbReference>
<dbReference type="OrthoDB" id="447637at2759"/>
<dbReference type="FunFam" id="1.10.10.790:FF:000015">
    <property type="entry name" value="Splicing factor 3A subunit 1"/>
    <property type="match status" value="1"/>
</dbReference>
<keyword evidence="10" id="KW-1185">Reference proteome</keyword>
<dbReference type="Pfam" id="PF12230">
    <property type="entry name" value="PRP21_like_P"/>
    <property type="match status" value="1"/>
</dbReference>
<dbReference type="PANTHER" id="PTHR15316:SF1">
    <property type="entry name" value="SPLICING FACTOR 3A SUBUNIT 1"/>
    <property type="match status" value="1"/>
</dbReference>
<accession>A0A6A6W7E4</accession>
<dbReference type="EMBL" id="ML996573">
    <property type="protein sequence ID" value="KAF2757497.1"/>
    <property type="molecule type" value="Genomic_DNA"/>
</dbReference>
<feature type="region of interest" description="Disordered" evidence="7">
    <location>
        <begin position="87"/>
        <end position="113"/>
    </location>
</feature>
<feature type="domain" description="SURP motif" evidence="8">
    <location>
        <begin position="29"/>
        <end position="71"/>
    </location>
</feature>
<dbReference type="GO" id="GO:0071013">
    <property type="term" value="C:catalytic step 2 spliceosome"/>
    <property type="evidence" value="ECO:0007669"/>
    <property type="project" value="TreeGrafter"/>
</dbReference>
<feature type="region of interest" description="Disordered" evidence="7">
    <location>
        <begin position="482"/>
        <end position="518"/>
    </location>
</feature>
<evidence type="ECO:0000256" key="3">
    <source>
        <dbReference type="ARBA" id="ARBA00022728"/>
    </source>
</evidence>
<evidence type="ECO:0000313" key="9">
    <source>
        <dbReference type="EMBL" id="KAF2757497.1"/>
    </source>
</evidence>
<keyword evidence="6" id="KW-0539">Nucleus</keyword>
<dbReference type="SMART" id="SM00648">
    <property type="entry name" value="SWAP"/>
    <property type="match status" value="2"/>
</dbReference>
<dbReference type="Proteomes" id="UP000799437">
    <property type="component" value="Unassembled WGS sequence"/>
</dbReference>
<dbReference type="Gene3D" id="1.10.10.790">
    <property type="entry name" value="Surp module"/>
    <property type="match status" value="2"/>
</dbReference>
<dbReference type="InterPro" id="IPR035967">
    <property type="entry name" value="SWAP/Surp_sf"/>
</dbReference>
<evidence type="ECO:0000256" key="1">
    <source>
        <dbReference type="ARBA" id="ARBA00004123"/>
    </source>
</evidence>
<keyword evidence="3" id="KW-0747">Spliceosome</keyword>
<dbReference type="PROSITE" id="PS50128">
    <property type="entry name" value="SURP"/>
    <property type="match status" value="2"/>
</dbReference>
<feature type="domain" description="SURP motif" evidence="8">
    <location>
        <begin position="129"/>
        <end position="171"/>
    </location>
</feature>
<reference evidence="9" key="1">
    <citation type="journal article" date="2020" name="Stud. Mycol.">
        <title>101 Dothideomycetes genomes: a test case for predicting lifestyles and emergence of pathogens.</title>
        <authorList>
            <person name="Haridas S."/>
            <person name="Albert R."/>
            <person name="Binder M."/>
            <person name="Bloem J."/>
            <person name="Labutti K."/>
            <person name="Salamov A."/>
            <person name="Andreopoulos B."/>
            <person name="Baker S."/>
            <person name="Barry K."/>
            <person name="Bills G."/>
            <person name="Bluhm B."/>
            <person name="Cannon C."/>
            <person name="Castanera R."/>
            <person name="Culley D."/>
            <person name="Daum C."/>
            <person name="Ezra D."/>
            <person name="Gonzalez J."/>
            <person name="Henrissat B."/>
            <person name="Kuo A."/>
            <person name="Liang C."/>
            <person name="Lipzen A."/>
            <person name="Lutzoni F."/>
            <person name="Magnuson J."/>
            <person name="Mondo S."/>
            <person name="Nolan M."/>
            <person name="Ohm R."/>
            <person name="Pangilinan J."/>
            <person name="Park H.-J."/>
            <person name="Ramirez L."/>
            <person name="Alfaro M."/>
            <person name="Sun H."/>
            <person name="Tritt A."/>
            <person name="Yoshinaga Y."/>
            <person name="Zwiers L.-H."/>
            <person name="Turgeon B."/>
            <person name="Goodwin S."/>
            <person name="Spatafora J."/>
            <person name="Crous P."/>
            <person name="Grigoriev I."/>
        </authorList>
    </citation>
    <scope>NUCLEOTIDE SEQUENCE</scope>
    <source>
        <strain evidence="9">CBS 121739</strain>
    </source>
</reference>
<dbReference type="InterPro" id="IPR045146">
    <property type="entry name" value="SF3A1"/>
</dbReference>
<feature type="region of interest" description="Disordered" evidence="7">
    <location>
        <begin position="373"/>
        <end position="392"/>
    </location>
</feature>
<dbReference type="GO" id="GO:0045292">
    <property type="term" value="P:mRNA cis splicing, via spliceosome"/>
    <property type="evidence" value="ECO:0007669"/>
    <property type="project" value="InterPro"/>
</dbReference>
<dbReference type="RefSeq" id="XP_033599948.1">
    <property type="nucleotide sequence ID" value="XM_033749473.1"/>
</dbReference>
<dbReference type="FunFam" id="1.10.10.790:FF:000001">
    <property type="entry name" value="Splicing factor 3a, subunit 1"/>
    <property type="match status" value="1"/>
</dbReference>
<evidence type="ECO:0000256" key="7">
    <source>
        <dbReference type="SAM" id="MobiDB-lite"/>
    </source>
</evidence>
<dbReference type="InterPro" id="IPR000061">
    <property type="entry name" value="Surp"/>
</dbReference>
<dbReference type="Pfam" id="PF01805">
    <property type="entry name" value="Surp"/>
    <property type="match status" value="2"/>
</dbReference>
<dbReference type="GO" id="GO:0005686">
    <property type="term" value="C:U2 snRNP"/>
    <property type="evidence" value="ECO:0007669"/>
    <property type="project" value="TreeGrafter"/>
</dbReference>
<protein>
    <recommendedName>
        <fullName evidence="8">SURP motif domain-containing protein</fullName>
    </recommendedName>
</protein>
<evidence type="ECO:0000313" key="10">
    <source>
        <dbReference type="Proteomes" id="UP000799437"/>
    </source>
</evidence>
<dbReference type="AlphaFoldDB" id="A0A6A6W7E4"/>
<dbReference type="InterPro" id="IPR022030">
    <property type="entry name" value="SF3A1_dom"/>
</dbReference>
<name>A0A6A6W7E4_9PEZI</name>
<evidence type="ECO:0000256" key="6">
    <source>
        <dbReference type="ARBA" id="ARBA00023242"/>
    </source>
</evidence>
<evidence type="ECO:0000256" key="2">
    <source>
        <dbReference type="ARBA" id="ARBA00022664"/>
    </source>
</evidence>
<comment type="subcellular location">
    <subcellularLocation>
        <location evidence="1">Nucleus</location>
    </subcellularLocation>
</comment>
<feature type="region of interest" description="Disordered" evidence="7">
    <location>
        <begin position="1"/>
        <end position="23"/>
    </location>
</feature>
<dbReference type="SUPFAM" id="SSF109905">
    <property type="entry name" value="Surp module (SWAP domain)"/>
    <property type="match status" value="2"/>
</dbReference>
<proteinExistence type="predicted"/>